<dbReference type="RefSeq" id="WP_349962240.1">
    <property type="nucleotide sequence ID" value="NZ_JBEHEF010000034.1"/>
</dbReference>
<dbReference type="Proteomes" id="UP001463408">
    <property type="component" value="Unassembled WGS sequence"/>
</dbReference>
<evidence type="ECO:0000313" key="1">
    <source>
        <dbReference type="EMBL" id="MEQ9940318.1"/>
    </source>
</evidence>
<proteinExistence type="predicted"/>
<gene>
    <name evidence="1" type="ORF">ABRQ07_22385</name>
</gene>
<accession>A0ABV1PGN8</accession>
<comment type="caution">
    <text evidence="1">The sequence shown here is derived from an EMBL/GenBank/DDBJ whole genome shotgun (WGS) entry which is preliminary data.</text>
</comment>
<dbReference type="EMBL" id="JBEHEF010000034">
    <property type="protein sequence ID" value="MEQ9940318.1"/>
    <property type="molecule type" value="Genomic_DNA"/>
</dbReference>
<keyword evidence="2" id="KW-1185">Reference proteome</keyword>
<name>A0ABV1PGN8_9GAMM</name>
<evidence type="ECO:0008006" key="3">
    <source>
        <dbReference type="Google" id="ProtNLM"/>
    </source>
</evidence>
<organism evidence="1 2">
    <name type="scientific">Pectobacterium polonicum</name>
    <dbReference type="NCBI Taxonomy" id="2485124"/>
    <lineage>
        <taxon>Bacteria</taxon>
        <taxon>Pseudomonadati</taxon>
        <taxon>Pseudomonadota</taxon>
        <taxon>Gammaproteobacteria</taxon>
        <taxon>Enterobacterales</taxon>
        <taxon>Pectobacteriaceae</taxon>
        <taxon>Pectobacterium</taxon>
    </lineage>
</organism>
<reference evidence="1 2" key="1">
    <citation type="submission" date="2024-06" db="EMBL/GenBank/DDBJ databases">
        <title>Pangenomics to understand the prophage dynamics in the radiating lineages of P. brasiliense.</title>
        <authorList>
            <person name="Pardeshi L.A."/>
            <person name="Van Duivenbode I."/>
            <person name="Jonkheer E.M."/>
            <person name="Pel M.J.C."/>
            <person name="Kupczok A."/>
            <person name="De Ridder D."/>
            <person name="Smit S."/>
            <person name="Van Der Lee T.J."/>
        </authorList>
    </citation>
    <scope>NUCLEOTIDE SEQUENCE [LARGE SCALE GENOMIC DNA]</scope>
    <source>
        <strain evidence="1 2">PD 8607</strain>
    </source>
</reference>
<evidence type="ECO:0000313" key="2">
    <source>
        <dbReference type="Proteomes" id="UP001463408"/>
    </source>
</evidence>
<protein>
    <recommendedName>
        <fullName evidence="3">Prophage protein</fullName>
    </recommendedName>
</protein>
<sequence length="130" mass="14551">MIDQNNTLSNHADFALSSELGEQVAKISGAVWVHNLYMSGVEAMTINTQEGRTIETPLKPSDVCDLICAFLFPVMRTVHKDLWKLTTSAEFDLWLKEDGQLSDYGITKWDMLVNHIAGAIDHVGYGDEKH</sequence>